<dbReference type="PANTHER" id="PTHR48024:SF56">
    <property type="entry name" value="HETEROGENEOUS NUCLEAR RIBONUCLEOPROTEIN A0"/>
    <property type="match status" value="1"/>
</dbReference>
<evidence type="ECO:0000256" key="1">
    <source>
        <dbReference type="ARBA" id="ARBA00022884"/>
    </source>
</evidence>
<evidence type="ECO:0000313" key="6">
    <source>
        <dbReference type="Proteomes" id="UP000053815"/>
    </source>
</evidence>
<evidence type="ECO:0000313" key="5">
    <source>
        <dbReference type="EMBL" id="GAN02235.1"/>
    </source>
</evidence>
<keyword evidence="6" id="KW-1185">Reference proteome</keyword>
<dbReference type="GO" id="GO:0005634">
    <property type="term" value="C:nucleus"/>
    <property type="evidence" value="ECO:0007669"/>
    <property type="project" value="TreeGrafter"/>
</dbReference>
<dbReference type="GO" id="GO:0003723">
    <property type="term" value="F:RNA binding"/>
    <property type="evidence" value="ECO:0007669"/>
    <property type="project" value="UniProtKB-UniRule"/>
</dbReference>
<name>A0A0C9LRP4_9FUNG</name>
<dbReference type="InterPro" id="IPR012677">
    <property type="entry name" value="Nucleotide-bd_a/b_plait_sf"/>
</dbReference>
<organism evidence="5">
    <name type="scientific">Mucor ambiguus</name>
    <dbReference type="NCBI Taxonomy" id="91626"/>
    <lineage>
        <taxon>Eukaryota</taxon>
        <taxon>Fungi</taxon>
        <taxon>Fungi incertae sedis</taxon>
        <taxon>Mucoromycota</taxon>
        <taxon>Mucoromycotina</taxon>
        <taxon>Mucoromycetes</taxon>
        <taxon>Mucorales</taxon>
        <taxon>Mucorineae</taxon>
        <taxon>Mucoraceae</taxon>
        <taxon>Mucor</taxon>
    </lineage>
</organism>
<keyword evidence="3" id="KW-0812">Transmembrane</keyword>
<dbReference type="STRING" id="91626.A0A0C9LRP4"/>
<accession>A0A0C9LRP4</accession>
<dbReference type="PANTHER" id="PTHR48024">
    <property type="entry name" value="GEO13361P1-RELATED"/>
    <property type="match status" value="1"/>
</dbReference>
<keyword evidence="3" id="KW-0472">Membrane</keyword>
<dbReference type="OrthoDB" id="439808at2759"/>
<keyword evidence="1 2" id="KW-0694">RNA-binding</keyword>
<reference evidence="5" key="1">
    <citation type="submission" date="2014-09" db="EMBL/GenBank/DDBJ databases">
        <title>Draft genome sequence of an oleaginous Mucoromycotina fungus Mucor ambiguus NBRC6742.</title>
        <authorList>
            <person name="Takeda I."/>
            <person name="Yamane N."/>
            <person name="Morita T."/>
            <person name="Tamano K."/>
            <person name="Machida M."/>
            <person name="Baker S."/>
            <person name="Koike H."/>
        </authorList>
    </citation>
    <scope>NUCLEOTIDE SEQUENCE</scope>
    <source>
        <strain evidence="5">NBRC 6742</strain>
    </source>
</reference>
<dbReference type="AlphaFoldDB" id="A0A0C9LRP4"/>
<protein>
    <recommendedName>
        <fullName evidence="4">RRM domain-containing protein</fullName>
    </recommendedName>
</protein>
<keyword evidence="3" id="KW-1133">Transmembrane helix</keyword>
<evidence type="ECO:0000259" key="4">
    <source>
        <dbReference type="PROSITE" id="PS50102"/>
    </source>
</evidence>
<sequence length="69" mass="7673">MSSKLFIGGLSWNTTDDSLRASFEEFGEVTDAIVIRDRDTGKWLLASLLVSFFAFVVAVCSSRIVVYAY</sequence>
<dbReference type="EMBL" id="DF836308">
    <property type="protein sequence ID" value="GAN02235.1"/>
    <property type="molecule type" value="Genomic_DNA"/>
</dbReference>
<gene>
    <name evidence="5" type="ORF">MAM1_0019d01676</name>
</gene>
<dbReference type="Proteomes" id="UP000053815">
    <property type="component" value="Unassembled WGS sequence"/>
</dbReference>
<evidence type="ECO:0000256" key="3">
    <source>
        <dbReference type="SAM" id="Phobius"/>
    </source>
</evidence>
<proteinExistence type="predicted"/>
<feature type="domain" description="RRM" evidence="4">
    <location>
        <begin position="3"/>
        <end position="56"/>
    </location>
</feature>
<feature type="transmembrane region" description="Helical" evidence="3">
    <location>
        <begin position="43"/>
        <end position="66"/>
    </location>
</feature>
<evidence type="ECO:0000256" key="2">
    <source>
        <dbReference type="PROSITE-ProRule" id="PRU00176"/>
    </source>
</evidence>
<dbReference type="SUPFAM" id="SSF54928">
    <property type="entry name" value="RNA-binding domain, RBD"/>
    <property type="match status" value="1"/>
</dbReference>
<dbReference type="InterPro" id="IPR050886">
    <property type="entry name" value="RNA-binding_reg"/>
</dbReference>
<dbReference type="PROSITE" id="PS50102">
    <property type="entry name" value="RRM"/>
    <property type="match status" value="1"/>
</dbReference>
<dbReference type="InterPro" id="IPR000504">
    <property type="entry name" value="RRM_dom"/>
</dbReference>
<dbReference type="InterPro" id="IPR035979">
    <property type="entry name" value="RBD_domain_sf"/>
</dbReference>
<dbReference type="Gene3D" id="3.30.70.330">
    <property type="match status" value="1"/>
</dbReference>
<dbReference type="Pfam" id="PF00076">
    <property type="entry name" value="RRM_1"/>
    <property type="match status" value="1"/>
</dbReference>